<protein>
    <recommendedName>
        <fullName evidence="4">TonB C-terminal domain-containing protein</fullName>
    </recommendedName>
</protein>
<evidence type="ECO:0008006" key="4">
    <source>
        <dbReference type="Google" id="ProtNLM"/>
    </source>
</evidence>
<gene>
    <name evidence="2" type="ORF">ACFQ27_20270</name>
</gene>
<name>A0ABW3TBD5_9CAUL</name>
<comment type="caution">
    <text evidence="2">The sequence shown here is derived from an EMBL/GenBank/DDBJ whole genome shotgun (WGS) entry which is preliminary data.</text>
</comment>
<proteinExistence type="predicted"/>
<evidence type="ECO:0000256" key="1">
    <source>
        <dbReference type="SAM" id="SignalP"/>
    </source>
</evidence>
<dbReference type="RefSeq" id="WP_377354845.1">
    <property type="nucleotide sequence ID" value="NZ_JBHTLQ010000094.1"/>
</dbReference>
<organism evidence="2 3">
    <name type="scientific">Phenylobacterium conjunctum</name>
    <dbReference type="NCBI Taxonomy" id="1298959"/>
    <lineage>
        <taxon>Bacteria</taxon>
        <taxon>Pseudomonadati</taxon>
        <taxon>Pseudomonadota</taxon>
        <taxon>Alphaproteobacteria</taxon>
        <taxon>Caulobacterales</taxon>
        <taxon>Caulobacteraceae</taxon>
        <taxon>Phenylobacterium</taxon>
    </lineage>
</organism>
<feature type="signal peptide" evidence="1">
    <location>
        <begin position="1"/>
        <end position="19"/>
    </location>
</feature>
<keyword evidence="1" id="KW-0732">Signal</keyword>
<keyword evidence="3" id="KW-1185">Reference proteome</keyword>
<accession>A0ABW3TBD5</accession>
<evidence type="ECO:0000313" key="2">
    <source>
        <dbReference type="EMBL" id="MFD1192935.1"/>
    </source>
</evidence>
<reference evidence="3" key="1">
    <citation type="journal article" date="2019" name="Int. J. Syst. Evol. Microbiol.">
        <title>The Global Catalogue of Microorganisms (GCM) 10K type strain sequencing project: providing services to taxonomists for standard genome sequencing and annotation.</title>
        <authorList>
            <consortium name="The Broad Institute Genomics Platform"/>
            <consortium name="The Broad Institute Genome Sequencing Center for Infectious Disease"/>
            <person name="Wu L."/>
            <person name="Ma J."/>
        </authorList>
    </citation>
    <scope>NUCLEOTIDE SEQUENCE [LARGE SCALE GENOMIC DNA]</scope>
    <source>
        <strain evidence="3">CCUG 55074</strain>
    </source>
</reference>
<dbReference type="Proteomes" id="UP001597216">
    <property type="component" value="Unassembled WGS sequence"/>
</dbReference>
<evidence type="ECO:0000313" key="3">
    <source>
        <dbReference type="Proteomes" id="UP001597216"/>
    </source>
</evidence>
<dbReference type="EMBL" id="JBHTLQ010000094">
    <property type="protein sequence ID" value="MFD1192935.1"/>
    <property type="molecule type" value="Genomic_DNA"/>
</dbReference>
<sequence>MLISVLALAAGLSAPQAPSAYNALESLPVSAFVIDCQVSGQSLTDCKVVDGDPDTDVRAAKALKLAADIQVPETLALANPGRIKIKLNVNP</sequence>
<feature type="chain" id="PRO_5045693727" description="TonB C-terminal domain-containing protein" evidence="1">
    <location>
        <begin position="20"/>
        <end position="91"/>
    </location>
</feature>